<evidence type="ECO:0000313" key="1">
    <source>
        <dbReference type="EMBL" id="KAI5662536.1"/>
    </source>
</evidence>
<proteinExistence type="predicted"/>
<organism evidence="1 2">
    <name type="scientific">Catharanthus roseus</name>
    <name type="common">Madagascar periwinkle</name>
    <name type="synonym">Vinca rosea</name>
    <dbReference type="NCBI Taxonomy" id="4058"/>
    <lineage>
        <taxon>Eukaryota</taxon>
        <taxon>Viridiplantae</taxon>
        <taxon>Streptophyta</taxon>
        <taxon>Embryophyta</taxon>
        <taxon>Tracheophyta</taxon>
        <taxon>Spermatophyta</taxon>
        <taxon>Magnoliopsida</taxon>
        <taxon>eudicotyledons</taxon>
        <taxon>Gunneridae</taxon>
        <taxon>Pentapetalae</taxon>
        <taxon>asterids</taxon>
        <taxon>lamiids</taxon>
        <taxon>Gentianales</taxon>
        <taxon>Apocynaceae</taxon>
        <taxon>Rauvolfioideae</taxon>
        <taxon>Vinceae</taxon>
        <taxon>Catharanthinae</taxon>
        <taxon>Catharanthus</taxon>
    </lineage>
</organism>
<evidence type="ECO:0000313" key="2">
    <source>
        <dbReference type="Proteomes" id="UP001060085"/>
    </source>
</evidence>
<dbReference type="Proteomes" id="UP001060085">
    <property type="component" value="Linkage Group LG05"/>
</dbReference>
<name>A0ACC0ASV3_CATRO</name>
<comment type="caution">
    <text evidence="1">The sequence shown here is derived from an EMBL/GenBank/DDBJ whole genome shotgun (WGS) entry which is preliminary data.</text>
</comment>
<reference evidence="2" key="1">
    <citation type="journal article" date="2023" name="Nat. Plants">
        <title>Single-cell RNA sequencing provides a high-resolution roadmap for understanding the multicellular compartmentation of specialized metabolism.</title>
        <authorList>
            <person name="Sun S."/>
            <person name="Shen X."/>
            <person name="Li Y."/>
            <person name="Li Y."/>
            <person name="Wang S."/>
            <person name="Li R."/>
            <person name="Zhang H."/>
            <person name="Shen G."/>
            <person name="Guo B."/>
            <person name="Wei J."/>
            <person name="Xu J."/>
            <person name="St-Pierre B."/>
            <person name="Chen S."/>
            <person name="Sun C."/>
        </authorList>
    </citation>
    <scope>NUCLEOTIDE SEQUENCE [LARGE SCALE GENOMIC DNA]</scope>
</reference>
<keyword evidence="2" id="KW-1185">Reference proteome</keyword>
<accession>A0ACC0ASV3</accession>
<dbReference type="EMBL" id="CM044705">
    <property type="protein sequence ID" value="KAI5662536.1"/>
    <property type="molecule type" value="Genomic_DNA"/>
</dbReference>
<sequence>MADDHIHHLMRRIHRSSLLFLISSCFLLYSSSAFQFNVGGRQGWVVNPLENYNTWAGRMRFQVNDTLLFKYKKGTDSVLVVNNDDYANCNTNKPIMKFDDGNSVFKFDRSGPFYFISGNKSNCDKGQKMIIVVLAVRNNRPSPSPPPSQSPIPSAPSPLGPPSTSPSSSAPTPASLSPSPTATPPAGSPTISPSPAAQTPVPSPAGFTPGPAVTPTSSAPSSSPPSPLSPSNNTPGSPGLSPPGGGGAGGNGGSGGPTSGNTPADIRTPPGGGGGGSSAARAFTASAVLFSTVSVVLCGLVILI</sequence>
<gene>
    <name evidence="1" type="ORF">M9H77_21859</name>
</gene>
<protein>
    <submittedName>
        <fullName evidence="1">Uncharacterized protein</fullName>
    </submittedName>
</protein>